<keyword evidence="7" id="KW-1185">Reference proteome</keyword>
<evidence type="ECO:0000259" key="5">
    <source>
        <dbReference type="Pfam" id="PF08386"/>
    </source>
</evidence>
<organism evidence="6 7">
    <name type="scientific">Streptomyces litchfieldiae</name>
    <dbReference type="NCBI Taxonomy" id="3075543"/>
    <lineage>
        <taxon>Bacteria</taxon>
        <taxon>Bacillati</taxon>
        <taxon>Actinomycetota</taxon>
        <taxon>Actinomycetes</taxon>
        <taxon>Kitasatosporales</taxon>
        <taxon>Streptomycetaceae</taxon>
        <taxon>Streptomyces</taxon>
    </lineage>
</organism>
<comment type="caution">
    <text evidence="6">The sequence shown here is derived from an EMBL/GenBank/DDBJ whole genome shotgun (WGS) entry which is preliminary data.</text>
</comment>
<name>A0ABU2MLR2_9ACTN</name>
<accession>A0ABU2MLR2</accession>
<dbReference type="Gene3D" id="3.40.50.1820">
    <property type="entry name" value="alpha/beta hydrolase"/>
    <property type="match status" value="1"/>
</dbReference>
<gene>
    <name evidence="6" type="ORF">RM590_07885</name>
</gene>
<dbReference type="Proteomes" id="UP001183246">
    <property type="component" value="Unassembled WGS sequence"/>
</dbReference>
<sequence>MRGGGIRAVSLVATAVLVLGACSGGGDGDADRDGQPAGQTPNAPSPAGADEELPELPAEFTEQELAWEPCGAPTPLQGSGAAPAPGWECADLTVPLDYADPGNGETIDIAVIRARSAGGSGHLGSLVFNFGGPGGSGVATLPRTGDRYAALFEAYDLVSFDPRGVGESAGVVCRSDAEIDASAQEDHGPPRTPAEERAFLTDSREYADACRTRAGDLLPHISTENTARDLDLLRLALGDGRLNYFGISYGTKLGGVYAHLFPDNVGRMVLDAVVDPTRDVVERGLLQTEGFQRALDHYLADCAEQPDCPTGAGGQEGYDVINGLLEELRAEPLPTDTDRQLTRGLAFTALLSALYSEGSWPFLTDALRQALDEGRGDLMLAAAEQYNGRDSQGRYRNVGAANNAVNCGDFASRPATDTVHEHLDEFRAASPVFGETLAWSIMACAHWPVTGEQDQPEVAAPGARPILLLGTTGDPATPLVGAERMRDALGEGVGVLLTYDGEGHGAHSSGDDCVVEAVNAHLLAGSTPDDGTVCP</sequence>
<proteinExistence type="inferred from homology"/>
<reference evidence="7" key="1">
    <citation type="submission" date="2023-07" db="EMBL/GenBank/DDBJ databases">
        <title>30 novel species of actinomycetes from the DSMZ collection.</title>
        <authorList>
            <person name="Nouioui I."/>
        </authorList>
    </citation>
    <scope>NUCLEOTIDE SEQUENCE [LARGE SCALE GENOMIC DNA]</scope>
    <source>
        <strain evidence="7">DSM 44938</strain>
    </source>
</reference>
<evidence type="ECO:0000256" key="3">
    <source>
        <dbReference type="ARBA" id="ARBA00022801"/>
    </source>
</evidence>
<dbReference type="InterPro" id="IPR013595">
    <property type="entry name" value="Pept_S33_TAP-like_C"/>
</dbReference>
<feature type="region of interest" description="Disordered" evidence="4">
    <location>
        <begin position="27"/>
        <end position="53"/>
    </location>
</feature>
<dbReference type="PANTHER" id="PTHR43248:SF29">
    <property type="entry name" value="TRIPEPTIDYL AMINOPEPTIDASE"/>
    <property type="match status" value="1"/>
</dbReference>
<dbReference type="InterPro" id="IPR029058">
    <property type="entry name" value="AB_hydrolase_fold"/>
</dbReference>
<dbReference type="SUPFAM" id="SSF53474">
    <property type="entry name" value="alpha/beta-Hydrolases"/>
    <property type="match status" value="1"/>
</dbReference>
<dbReference type="PANTHER" id="PTHR43248">
    <property type="entry name" value="2-SUCCINYL-6-HYDROXY-2,4-CYCLOHEXADIENE-1-CARBOXYLATE SYNTHASE"/>
    <property type="match status" value="1"/>
</dbReference>
<keyword evidence="2" id="KW-0732">Signal</keyword>
<evidence type="ECO:0000313" key="6">
    <source>
        <dbReference type="EMBL" id="MDT0342545.1"/>
    </source>
</evidence>
<evidence type="ECO:0000256" key="1">
    <source>
        <dbReference type="ARBA" id="ARBA00010088"/>
    </source>
</evidence>
<keyword evidence="3 6" id="KW-0378">Hydrolase</keyword>
<evidence type="ECO:0000313" key="7">
    <source>
        <dbReference type="Proteomes" id="UP001183246"/>
    </source>
</evidence>
<dbReference type="Pfam" id="PF08386">
    <property type="entry name" value="Abhydrolase_4"/>
    <property type="match status" value="1"/>
</dbReference>
<protein>
    <submittedName>
        <fullName evidence="6">Alpha/beta hydrolase</fullName>
    </submittedName>
</protein>
<comment type="similarity">
    <text evidence="1">Belongs to the peptidase S33 family.</text>
</comment>
<evidence type="ECO:0000256" key="2">
    <source>
        <dbReference type="ARBA" id="ARBA00022729"/>
    </source>
</evidence>
<feature type="domain" description="Peptidase S33 tripeptidyl aminopeptidase-like C-terminal" evidence="5">
    <location>
        <begin position="430"/>
        <end position="534"/>
    </location>
</feature>
<dbReference type="InterPro" id="IPR051601">
    <property type="entry name" value="Serine_prot/Carboxylest_S33"/>
</dbReference>
<dbReference type="PROSITE" id="PS51257">
    <property type="entry name" value="PROKAR_LIPOPROTEIN"/>
    <property type="match status" value="1"/>
</dbReference>
<dbReference type="GO" id="GO:0016787">
    <property type="term" value="F:hydrolase activity"/>
    <property type="evidence" value="ECO:0007669"/>
    <property type="project" value="UniProtKB-KW"/>
</dbReference>
<dbReference type="EMBL" id="JAVREL010000003">
    <property type="protein sequence ID" value="MDT0342545.1"/>
    <property type="molecule type" value="Genomic_DNA"/>
</dbReference>
<evidence type="ECO:0000256" key="4">
    <source>
        <dbReference type="SAM" id="MobiDB-lite"/>
    </source>
</evidence>